<dbReference type="STRING" id="555512.SAMN04487993_100547"/>
<evidence type="ECO:0000256" key="2">
    <source>
        <dbReference type="ARBA" id="ARBA00022448"/>
    </source>
</evidence>
<dbReference type="GO" id="GO:0055085">
    <property type="term" value="P:transmembrane transport"/>
    <property type="evidence" value="ECO:0007669"/>
    <property type="project" value="InterPro"/>
</dbReference>
<dbReference type="Proteomes" id="UP000199093">
    <property type="component" value="Unassembled WGS sequence"/>
</dbReference>
<dbReference type="CDD" id="cd06261">
    <property type="entry name" value="TM_PBP2"/>
    <property type="match status" value="1"/>
</dbReference>
<organism evidence="9 10">
    <name type="scientific">Salipiger marinus</name>
    <dbReference type="NCBI Taxonomy" id="555512"/>
    <lineage>
        <taxon>Bacteria</taxon>
        <taxon>Pseudomonadati</taxon>
        <taxon>Pseudomonadota</taxon>
        <taxon>Alphaproteobacteria</taxon>
        <taxon>Rhodobacterales</taxon>
        <taxon>Roseobacteraceae</taxon>
        <taxon>Salipiger</taxon>
    </lineage>
</organism>
<dbReference type="Pfam" id="PF00528">
    <property type="entry name" value="BPD_transp_1"/>
    <property type="match status" value="1"/>
</dbReference>
<feature type="transmembrane region" description="Helical" evidence="7">
    <location>
        <begin position="145"/>
        <end position="165"/>
    </location>
</feature>
<protein>
    <submittedName>
        <fullName evidence="9">Peptide/nickel transport system permease protein</fullName>
    </submittedName>
</protein>
<dbReference type="InterPro" id="IPR000515">
    <property type="entry name" value="MetI-like"/>
</dbReference>
<keyword evidence="3" id="KW-1003">Cell membrane</keyword>
<feature type="transmembrane region" description="Helical" evidence="7">
    <location>
        <begin position="12"/>
        <end position="33"/>
    </location>
</feature>
<name>A0A1G8KSD9_9RHOB</name>
<reference evidence="9 10" key="1">
    <citation type="submission" date="2016-10" db="EMBL/GenBank/DDBJ databases">
        <authorList>
            <person name="de Groot N.N."/>
        </authorList>
    </citation>
    <scope>NUCLEOTIDE SEQUENCE [LARGE SCALE GENOMIC DNA]</scope>
    <source>
        <strain evidence="9 10">DSM 26424</strain>
    </source>
</reference>
<evidence type="ECO:0000256" key="4">
    <source>
        <dbReference type="ARBA" id="ARBA00022692"/>
    </source>
</evidence>
<proteinExistence type="inferred from homology"/>
<comment type="subcellular location">
    <subcellularLocation>
        <location evidence="1 7">Cell membrane</location>
        <topology evidence="1 7">Multi-pass membrane protein</topology>
    </subcellularLocation>
</comment>
<dbReference type="InterPro" id="IPR035906">
    <property type="entry name" value="MetI-like_sf"/>
</dbReference>
<feature type="transmembrane region" description="Helical" evidence="7">
    <location>
        <begin position="243"/>
        <end position="269"/>
    </location>
</feature>
<evidence type="ECO:0000313" key="10">
    <source>
        <dbReference type="Proteomes" id="UP000199093"/>
    </source>
</evidence>
<accession>A0A1G8KSD9</accession>
<dbReference type="PROSITE" id="PS50928">
    <property type="entry name" value="ABC_TM1"/>
    <property type="match status" value="1"/>
</dbReference>
<evidence type="ECO:0000256" key="1">
    <source>
        <dbReference type="ARBA" id="ARBA00004651"/>
    </source>
</evidence>
<evidence type="ECO:0000256" key="3">
    <source>
        <dbReference type="ARBA" id="ARBA00022475"/>
    </source>
</evidence>
<evidence type="ECO:0000256" key="7">
    <source>
        <dbReference type="RuleBase" id="RU363032"/>
    </source>
</evidence>
<feature type="domain" description="ABC transmembrane type-1" evidence="8">
    <location>
        <begin position="98"/>
        <end position="312"/>
    </location>
</feature>
<dbReference type="OrthoDB" id="8152133at2"/>
<keyword evidence="5 7" id="KW-1133">Transmembrane helix</keyword>
<keyword evidence="6 7" id="KW-0472">Membrane</keyword>
<dbReference type="PANTHER" id="PTHR43163:SF6">
    <property type="entry name" value="DIPEPTIDE TRANSPORT SYSTEM PERMEASE PROTEIN DPPB-RELATED"/>
    <property type="match status" value="1"/>
</dbReference>
<dbReference type="AlphaFoldDB" id="A0A1G8KSD9"/>
<evidence type="ECO:0000259" key="8">
    <source>
        <dbReference type="PROSITE" id="PS50928"/>
    </source>
</evidence>
<dbReference type="Gene3D" id="1.10.3720.10">
    <property type="entry name" value="MetI-like"/>
    <property type="match status" value="1"/>
</dbReference>
<keyword evidence="4 7" id="KW-0812">Transmembrane</keyword>
<evidence type="ECO:0000256" key="6">
    <source>
        <dbReference type="ARBA" id="ARBA00023136"/>
    </source>
</evidence>
<dbReference type="EMBL" id="FNEJ01000005">
    <property type="protein sequence ID" value="SDI46283.1"/>
    <property type="molecule type" value="Genomic_DNA"/>
</dbReference>
<sequence>MLVTQFIIRRLVFSIFLLFGVSVIVFALVNAVGNPIEILLAERPGISQQAIDQMTAYYGLDQPATTRYLMWAGNLLQGDFGTSIIYNQPVWQMMTSWGLETLKIQVPGILIALALATAMAVTAAMRQYSRVDFGVMASAMLGQSLPGFFVGILLILIFSYWLGIFPSYGAYSMRSPLWGSHLLDALWHMVLPVAMLTFFNTAALTLLMRSNLVDILRHDFVTAARASGLPERRIIYGHALRNALIPVLTYLSLLFGLMLGTAPVTETVFTWPGVGYLYINAIQQLDYPVILGVTMAIAVMLVVVTLLTDIAYVLIDPRIRLD</sequence>
<dbReference type="PANTHER" id="PTHR43163">
    <property type="entry name" value="DIPEPTIDE TRANSPORT SYSTEM PERMEASE PROTEIN DPPB-RELATED"/>
    <property type="match status" value="1"/>
</dbReference>
<dbReference type="GO" id="GO:0005886">
    <property type="term" value="C:plasma membrane"/>
    <property type="evidence" value="ECO:0007669"/>
    <property type="project" value="UniProtKB-SubCell"/>
</dbReference>
<evidence type="ECO:0000256" key="5">
    <source>
        <dbReference type="ARBA" id="ARBA00022989"/>
    </source>
</evidence>
<dbReference type="SUPFAM" id="SSF161098">
    <property type="entry name" value="MetI-like"/>
    <property type="match status" value="1"/>
</dbReference>
<gene>
    <name evidence="9" type="ORF">SAMN04487993_100547</name>
</gene>
<feature type="transmembrane region" description="Helical" evidence="7">
    <location>
        <begin position="185"/>
        <end position="207"/>
    </location>
</feature>
<feature type="transmembrane region" description="Helical" evidence="7">
    <location>
        <begin position="289"/>
        <end position="315"/>
    </location>
</feature>
<keyword evidence="10" id="KW-1185">Reference proteome</keyword>
<keyword evidence="2 7" id="KW-0813">Transport</keyword>
<evidence type="ECO:0000313" key="9">
    <source>
        <dbReference type="EMBL" id="SDI46283.1"/>
    </source>
</evidence>
<feature type="transmembrane region" description="Helical" evidence="7">
    <location>
        <begin position="104"/>
        <end position="124"/>
    </location>
</feature>
<comment type="similarity">
    <text evidence="7">Belongs to the binding-protein-dependent transport system permease family.</text>
</comment>
<dbReference type="RefSeq" id="WP_089845295.1">
    <property type="nucleotide sequence ID" value="NZ_FNEJ01000005.1"/>
</dbReference>